<evidence type="ECO:0000256" key="3">
    <source>
        <dbReference type="SAM" id="SignalP"/>
    </source>
</evidence>
<keyword evidence="2" id="KW-1133">Transmembrane helix</keyword>
<feature type="region of interest" description="Disordered" evidence="1">
    <location>
        <begin position="80"/>
        <end position="100"/>
    </location>
</feature>
<organism evidence="4 5">
    <name type="scientific">Mesorhabditis spiculigera</name>
    <dbReference type="NCBI Taxonomy" id="96644"/>
    <lineage>
        <taxon>Eukaryota</taxon>
        <taxon>Metazoa</taxon>
        <taxon>Ecdysozoa</taxon>
        <taxon>Nematoda</taxon>
        <taxon>Chromadorea</taxon>
        <taxon>Rhabditida</taxon>
        <taxon>Rhabditina</taxon>
        <taxon>Rhabditomorpha</taxon>
        <taxon>Rhabditoidea</taxon>
        <taxon>Rhabditidae</taxon>
        <taxon>Mesorhabditinae</taxon>
        <taxon>Mesorhabditis</taxon>
    </lineage>
</organism>
<feature type="region of interest" description="Disordered" evidence="1">
    <location>
        <begin position="18"/>
        <end position="49"/>
    </location>
</feature>
<feature type="signal peptide" evidence="3">
    <location>
        <begin position="1"/>
        <end position="18"/>
    </location>
</feature>
<feature type="region of interest" description="Disordered" evidence="1">
    <location>
        <begin position="237"/>
        <end position="304"/>
    </location>
</feature>
<sequence>MLLFPFLFLGAVTNLRHPQERRRNQEPELGEAFPDDPFNGPFGERDNHQYPEDWFADGDEVLPGLWQIGYPARFGTLDAAADEDPTNPRRPPNFVPPRFPTDRERAYQERTDVHYQRTLKSMLGRSNYSFRDCGKRVRKRRLIIRIRYPEDWFAHGEELLPGIWRIGYPARMAIWGDPADEDPTNPRRPPNFVPPRFLTERERAYQERTDVHHQRTPEEYARVQQLQFDRMRQARLEARAADPNTELNKVTKKDEPEERWKDHWAELKRSLTTRGPDQPGPSNSRKRKPEDDRDPPGEQKYYRPSLRDSTAAMRCLSQFWLLTLKNLILMWRNKVWTLVELILPLLIGVPLLIKAGDWVEPKQDRGSNFVGLQLLTMSPTPSTYVYTVVIPGQRDIAALLMTTYQEVIKEAENETWPPPRLYDTREAMATFLADDPWQHDAPSPGPRGAFGIAILNIDVKAAVFDYRIWVPGMAAEWKFDQNWAFFNSLTDELGGTTINRVSPYAANRALKMQWLLDDAFIKMTTAKGPSPRDRKDVDYVSFPAMAPPLKEAAYMMPYYSGMLALLLLPTIIHLARDISFEVEIGLREYMQVMGLSPLLFYLSHAFVAWFKSMLLLPFLFYPLWKYFEVRLLALAGARLLQ</sequence>
<keyword evidence="3" id="KW-0732">Signal</keyword>
<keyword evidence="2" id="KW-0472">Membrane</keyword>
<evidence type="ECO:0000256" key="1">
    <source>
        <dbReference type="SAM" id="MobiDB-lite"/>
    </source>
</evidence>
<dbReference type="AlphaFoldDB" id="A0AA36CKZ6"/>
<comment type="caution">
    <text evidence="4">The sequence shown here is derived from an EMBL/GenBank/DDBJ whole genome shotgun (WGS) entry which is preliminary data.</text>
</comment>
<feature type="transmembrane region" description="Helical" evidence="2">
    <location>
        <begin position="558"/>
        <end position="578"/>
    </location>
</feature>
<protein>
    <submittedName>
        <fullName evidence="4">Uncharacterized protein</fullName>
    </submittedName>
</protein>
<feature type="compositionally biased region" description="Polar residues" evidence="1">
    <location>
        <begin position="270"/>
        <end position="283"/>
    </location>
</feature>
<accession>A0AA36CKZ6</accession>
<feature type="compositionally biased region" description="Basic and acidic residues" evidence="1">
    <location>
        <begin position="249"/>
        <end position="269"/>
    </location>
</feature>
<keyword evidence="5" id="KW-1185">Reference proteome</keyword>
<feature type="transmembrane region" description="Helical" evidence="2">
    <location>
        <begin position="598"/>
        <end position="621"/>
    </location>
</feature>
<feature type="non-terminal residue" evidence="4">
    <location>
        <position position="641"/>
    </location>
</feature>
<keyword evidence="2" id="KW-0812">Transmembrane</keyword>
<name>A0AA36CKZ6_9BILA</name>
<feature type="compositionally biased region" description="Pro residues" evidence="1">
    <location>
        <begin position="88"/>
        <end position="99"/>
    </location>
</feature>
<reference evidence="4" key="1">
    <citation type="submission" date="2023-06" db="EMBL/GenBank/DDBJ databases">
        <authorList>
            <person name="Delattre M."/>
        </authorList>
    </citation>
    <scope>NUCLEOTIDE SEQUENCE</scope>
    <source>
        <strain evidence="4">AF72</strain>
    </source>
</reference>
<proteinExistence type="predicted"/>
<dbReference type="EMBL" id="CATQJA010002523">
    <property type="protein sequence ID" value="CAJ0571013.1"/>
    <property type="molecule type" value="Genomic_DNA"/>
</dbReference>
<evidence type="ECO:0000256" key="2">
    <source>
        <dbReference type="SAM" id="Phobius"/>
    </source>
</evidence>
<feature type="chain" id="PRO_5041336769" evidence="3">
    <location>
        <begin position="19"/>
        <end position="641"/>
    </location>
</feature>
<gene>
    <name evidence="4" type="ORF">MSPICULIGERA_LOCUS9440</name>
</gene>
<evidence type="ECO:0000313" key="4">
    <source>
        <dbReference type="EMBL" id="CAJ0571013.1"/>
    </source>
</evidence>
<dbReference type="Proteomes" id="UP001177023">
    <property type="component" value="Unassembled WGS sequence"/>
</dbReference>
<evidence type="ECO:0000313" key="5">
    <source>
        <dbReference type="Proteomes" id="UP001177023"/>
    </source>
</evidence>
<feature type="compositionally biased region" description="Basic and acidic residues" evidence="1">
    <location>
        <begin position="288"/>
        <end position="301"/>
    </location>
</feature>